<dbReference type="EMBL" id="CP058215">
    <property type="protein sequence ID" value="QLC50137.1"/>
    <property type="molecule type" value="Genomic_DNA"/>
</dbReference>
<organism evidence="4 5">
    <name type="scientific">Methanolobus zinderi</name>
    <dbReference type="NCBI Taxonomy" id="536044"/>
    <lineage>
        <taxon>Archaea</taxon>
        <taxon>Methanobacteriati</taxon>
        <taxon>Methanobacteriota</taxon>
        <taxon>Stenosarchaea group</taxon>
        <taxon>Methanomicrobia</taxon>
        <taxon>Methanosarcinales</taxon>
        <taxon>Methanosarcinaceae</taxon>
        <taxon>Methanolobus</taxon>
    </lineage>
</organism>
<dbReference type="Pfam" id="PF00801">
    <property type="entry name" value="PKD"/>
    <property type="match status" value="1"/>
</dbReference>
<evidence type="ECO:0000256" key="1">
    <source>
        <dbReference type="SAM" id="MobiDB-lite"/>
    </source>
</evidence>
<dbReference type="NCBIfam" id="TIGR04213">
    <property type="entry name" value="PGF_pre_PGF"/>
    <property type="match status" value="1"/>
</dbReference>
<dbReference type="CDD" id="cd00146">
    <property type="entry name" value="PKD"/>
    <property type="match status" value="7"/>
</dbReference>
<dbReference type="InterPro" id="IPR015915">
    <property type="entry name" value="Kelch-typ_b-propeller"/>
</dbReference>
<gene>
    <name evidence="4" type="ORF">HWN40_07730</name>
</gene>
<dbReference type="SUPFAM" id="SSF117281">
    <property type="entry name" value="Kelch motif"/>
    <property type="match status" value="1"/>
</dbReference>
<evidence type="ECO:0000259" key="3">
    <source>
        <dbReference type="PROSITE" id="PS50093"/>
    </source>
</evidence>
<dbReference type="InterPro" id="IPR001736">
    <property type="entry name" value="PLipase_D/transphosphatidylase"/>
</dbReference>
<feature type="domain" description="PKD" evidence="3">
    <location>
        <begin position="751"/>
        <end position="794"/>
    </location>
</feature>
<dbReference type="Pfam" id="PF24681">
    <property type="entry name" value="Kelch_KLHDC2_KLHL20_DRC7"/>
    <property type="match status" value="2"/>
</dbReference>
<dbReference type="PROSITE" id="PS50093">
    <property type="entry name" value="PKD"/>
    <property type="match status" value="8"/>
</dbReference>
<evidence type="ECO:0000313" key="5">
    <source>
        <dbReference type="Proteomes" id="UP000509594"/>
    </source>
</evidence>
<dbReference type="Pfam" id="PF18911">
    <property type="entry name" value="PKD_4"/>
    <property type="match status" value="6"/>
</dbReference>
<dbReference type="PANTHER" id="PTHR36842:SF1">
    <property type="entry name" value="PROTEIN TOLB"/>
    <property type="match status" value="1"/>
</dbReference>
<feature type="domain" description="PKD" evidence="3">
    <location>
        <begin position="360"/>
        <end position="397"/>
    </location>
</feature>
<dbReference type="InterPro" id="IPR000601">
    <property type="entry name" value="PKD_dom"/>
</dbReference>
<dbReference type="GO" id="GO:0003824">
    <property type="term" value="F:catalytic activity"/>
    <property type="evidence" value="ECO:0007669"/>
    <property type="project" value="InterPro"/>
</dbReference>
<dbReference type="KEGG" id="mzi:HWN40_07730"/>
<feature type="domain" description="PKD" evidence="3">
    <location>
        <begin position="1044"/>
        <end position="1127"/>
    </location>
</feature>
<dbReference type="Gene3D" id="2.120.10.80">
    <property type="entry name" value="Kelch-type beta propeller"/>
    <property type="match status" value="4"/>
</dbReference>
<feature type="domain" description="PKD" evidence="3">
    <location>
        <begin position="1126"/>
        <end position="1209"/>
    </location>
</feature>
<dbReference type="SUPFAM" id="SSF49299">
    <property type="entry name" value="PKD domain"/>
    <property type="match status" value="10"/>
</dbReference>
<dbReference type="InterPro" id="IPR022409">
    <property type="entry name" value="PKD/Chitinase_dom"/>
</dbReference>
<dbReference type="InterPro" id="IPR035986">
    <property type="entry name" value="PKD_dom_sf"/>
</dbReference>
<dbReference type="PANTHER" id="PTHR36842">
    <property type="entry name" value="PROTEIN TOLB HOMOLOG"/>
    <property type="match status" value="1"/>
</dbReference>
<dbReference type="CDD" id="cd15482">
    <property type="entry name" value="Sialidase_non-viral"/>
    <property type="match status" value="2"/>
</dbReference>
<reference evidence="4 5" key="1">
    <citation type="submission" date="2020-06" db="EMBL/GenBank/DDBJ databases">
        <title>Methanolobus halotolerans sp. nov., isolated from a saline lake Tus in Siberia.</title>
        <authorList>
            <person name="Shen Y."/>
            <person name="Chen S.-C."/>
            <person name="Lai M.-C."/>
            <person name="Huang H.-H."/>
            <person name="Chiu H.-H."/>
            <person name="Tang S.-L."/>
            <person name="Rogozin D.Y."/>
            <person name="Degermendzhy A.G."/>
        </authorList>
    </citation>
    <scope>NUCLEOTIDE SEQUENCE [LARGE SCALE GENOMIC DNA]</scope>
    <source>
        <strain evidence="4 5">DSM 21339</strain>
    </source>
</reference>
<dbReference type="InterPro" id="IPR013783">
    <property type="entry name" value="Ig-like_fold"/>
</dbReference>
<dbReference type="FunFam" id="2.60.40.10:FF:000270">
    <property type="entry name" value="Cell surface protein"/>
    <property type="match status" value="6"/>
</dbReference>
<dbReference type="RefSeq" id="WP_176965193.1">
    <property type="nucleotide sequence ID" value="NZ_CP058215.1"/>
</dbReference>
<feature type="domain" description="PKD" evidence="3">
    <location>
        <begin position="798"/>
        <end position="881"/>
    </location>
</feature>
<dbReference type="InterPro" id="IPR026453">
    <property type="entry name" value="PGF_pre_PGF"/>
</dbReference>
<feature type="domain" description="PKD" evidence="3">
    <location>
        <begin position="962"/>
        <end position="1045"/>
    </location>
</feature>
<protein>
    <submittedName>
        <fullName evidence="4">PKD domain-containing protein</fullName>
    </submittedName>
</protein>
<dbReference type="Proteomes" id="UP000509594">
    <property type="component" value="Chromosome"/>
</dbReference>
<feature type="region of interest" description="Disordered" evidence="1">
    <location>
        <begin position="1290"/>
        <end position="1309"/>
    </location>
</feature>
<evidence type="ECO:0000259" key="2">
    <source>
        <dbReference type="PROSITE" id="PS50035"/>
    </source>
</evidence>
<sequence>MNQKTILSILLAVIAFSIMLSGTAFAATPTADFAANTTSGTFPLIVDFTDLSTNSPTSWTWYFGDENLSASSWNEINSSAWLERFGHTSVVLPDGIIIVMGGYGGGTRLSDVWRSTDNGTTWNLMNTSAWPARSYHSSVALSDGSILVMGGKDVDGTNLNDVWKSVDNGATWTQLTTSGTMWSARNKHSSVVLSDDTILLMGGYDLNFKNDIYKSTDGGTTWSKITDSAIWSTRECQQTVVLPDDSIVLMGGNRGSLLNDVYRSIDKGVTWEQVSSSAEWSARQYHSSVALPDGTIVLMAGNDGSYLNDVWTSTDNGTTWEEVSSSAEWSARQYPSSVLLSDGTIVLMGGNNASRLNDVWSLSTAGSTEQNPVHTYNEAGTYNVTLKVSNSDGSNITTFADLISVTIGAPVADFTSNVTSGEAPFSVDFTDLSLNGPTGWAWYFGEDNLSDSSWTEVNSNANWTGRSGHSIVTLPDGSILLTGGATALSTSKNDTWRSTDNGVTWTLINSSSGWSERRWHDSVALSDGSIVLFGGYDSNTNFLNDTWRSTDNGLTWTEMNSSSGWLTRKQPSSVVLSDDSILLMGGYTFTDGTSFNDTWISEDFGATWTEVNSNANWSARSEHTSVALPDDSIVLMGGIDSNNNFLNDTWRSEDKGITWTELNSSSGWSGRFYHSSVALPDSSIVLMGGKDSNGYFNDTWHSNDKGATWTEINSTGDWIGRRYLNTIALNDGSIMFMGGDDGGSNYFNDVWKLTTASSTEQNPTHAYDGIGTYQVTLQAYNSKGYNSIIQNIEVAKTPVANFTANVTSGITPLSVNFTDLSTNEPTSWEWDFGNGDISTEQNPVYTYSEAGTYTVNLTATNAGGNNTTTISDYIIVTDIPVSNFTANVTSGSVPLTVNFTDISENDPTSWEWDFGDGNNATGQNQIYTYTTAGTYNVSLNASNIAGSNTKTLIGYITVAVEPVSNFTANVTSGTNPLSVAFTDQSENEPTSWEWNFGDGSTSTEQNPIHTYAAAGTYNVSLNASNVGGSNNKTVNTYITVADTPVANFTSNVTSGANPLSVAFTDLSENVPTSWEWNFGDGSTSTEQNPIHTYSEVGTYNVSLNASNIGGSNNKTINSYITVANIPVPDFTSNVTSGALPLTVSFSDQSTNGPTEWEWNFGDGNTSTEQNPTHTYSTVGAYNVSLNASNVGGNNNISVTDYITVAVAPVANFTTDITSGTTPLTVTFTDLSTNGPTTWEWDFGDGTTATSQNPTHTYSAAGTYTVSLNASNVGGSNVTTMTGYIIVNAPVEDSGSSSDSSSRRSIPVSQPSEIVASTHSSMQHILGGSSIEYDLSQTESPVVSIKFDAKDNEGLVVASVQVLSDSPDNTPSPVGDSYQLLSIDVGKQGTISSQNAENILINFRVSREWIQENNLDPATIRMARYHEGEWEKLPTDRVNEDDEFLYFVAETQGFSIFSVIGDEVKATTEEEKSAIAEFPEDEPVESMPAEEKSTPGFDTVMSLVFVTVAFFVSRKIRQN</sequence>
<feature type="domain" description="PLD phosphodiesterase" evidence="2">
    <location>
        <begin position="183"/>
        <end position="210"/>
    </location>
</feature>
<dbReference type="SMART" id="SM00089">
    <property type="entry name" value="PKD"/>
    <property type="match status" value="9"/>
</dbReference>
<name>A0A7D5E927_9EURY</name>
<dbReference type="OrthoDB" id="125880at2157"/>
<dbReference type="SUPFAM" id="SSF110296">
    <property type="entry name" value="Oligoxyloglucan reducing end-specific cellobiohydrolase"/>
    <property type="match status" value="1"/>
</dbReference>
<feature type="domain" description="PKD" evidence="3">
    <location>
        <begin position="880"/>
        <end position="963"/>
    </location>
</feature>
<evidence type="ECO:0000313" key="4">
    <source>
        <dbReference type="EMBL" id="QLC50137.1"/>
    </source>
</evidence>
<keyword evidence="5" id="KW-1185">Reference proteome</keyword>
<dbReference type="Gene3D" id="2.60.40.10">
    <property type="entry name" value="Immunoglobulins"/>
    <property type="match status" value="6"/>
</dbReference>
<feature type="compositionally biased region" description="Low complexity" evidence="1">
    <location>
        <begin position="1292"/>
        <end position="1304"/>
    </location>
</feature>
<accession>A0A7D5E927</accession>
<dbReference type="GeneID" id="55821555"/>
<dbReference type="PROSITE" id="PS50035">
    <property type="entry name" value="PLD"/>
    <property type="match status" value="1"/>
</dbReference>
<proteinExistence type="predicted"/>
<feature type="domain" description="PKD" evidence="3">
    <location>
        <begin position="1208"/>
        <end position="1278"/>
    </location>
</feature>